<feature type="domain" description="Schlafen AlbA-2" evidence="1">
    <location>
        <begin position="12"/>
        <end position="141"/>
    </location>
</feature>
<dbReference type="PANTHER" id="PTHR30595">
    <property type="entry name" value="GLPR-RELATED TRANSCRIPTIONAL REPRESSOR"/>
    <property type="match status" value="1"/>
</dbReference>
<sequence>MNQKNEFMVQDESKYIEYKESKTNLSKSLFESYSAFANTSGGIIYLGVTEELDHKGNRSYPIIGIDNPQIQEEQLTAKFNDPNVVTYNSVEEISIKTTNHGKKFIEIIVNEAPRDKKPVEVVDNKSKTMRAFIREGSRDKLARGEIYQALIRDKSDNLDRDVLRNCTIDDLDMQSINEYRLRVQSRPKFASYQEYSIEEFLERIGVIAKAYNCDGEKGITAGGLLFFGKTTAIIQNFPNFQLDLFDRRSDKRWRNRISTVSDDLNLYYFFIKSMDYLQNLPEDQFELGKDQSRLEIGESMRVALREALINLIMHADYYSEEHSIVNVYWDYYDFINGGSMKIPKEDFFTTNESKTRNPIISKLLVFMGYGERGGTGGEQIFAAARYGKFRFPEIDTDIEKTHLRIWSVDFADSIEEIDDHEKMILKLLTKEGEELSKKEIQRITNLSRYYVTKALDTLIKKGYVLETGAGRSTKHIVNRTLEQQVATIKQQAADLRITEKMRV</sequence>
<evidence type="ECO:0000313" key="4">
    <source>
        <dbReference type="Proteomes" id="UP000296883"/>
    </source>
</evidence>
<dbReference type="Proteomes" id="UP000297725">
    <property type="component" value="Unassembled WGS sequence"/>
</dbReference>
<proteinExistence type="predicted"/>
<accession>A0AAJ5JKR1</accession>
<keyword evidence="4" id="KW-1185">Reference proteome</keyword>
<reference evidence="3 5" key="1">
    <citation type="submission" date="2019-03" db="EMBL/GenBank/DDBJ databases">
        <title>Vagococcus sp. was isolated fron gut of Carduelis flavirostris.</title>
        <authorList>
            <person name="Ge Y."/>
        </authorList>
    </citation>
    <scope>NUCLEOTIDE SEQUENCE [LARGE SCALE GENOMIC DNA]</scope>
    <source>
        <strain evidence="3 5">CF-210</strain>
    </source>
</reference>
<dbReference type="EMBL" id="SRHU01000032">
    <property type="protein sequence ID" value="TFZ39625.1"/>
    <property type="molecule type" value="Genomic_DNA"/>
</dbReference>
<dbReference type="Proteomes" id="UP000296883">
    <property type="component" value="Chromosome"/>
</dbReference>
<protein>
    <submittedName>
        <fullName evidence="3">Winged helix-turn-helix transcriptional regulator</fullName>
    </submittedName>
</protein>
<evidence type="ECO:0000259" key="1">
    <source>
        <dbReference type="Pfam" id="PF04326"/>
    </source>
</evidence>
<dbReference type="InterPro" id="IPR036388">
    <property type="entry name" value="WH-like_DNA-bd_sf"/>
</dbReference>
<evidence type="ECO:0000313" key="5">
    <source>
        <dbReference type="Proteomes" id="UP000297725"/>
    </source>
</evidence>
<dbReference type="Pfam" id="PF04326">
    <property type="entry name" value="SLFN_AlbA_2"/>
    <property type="match status" value="1"/>
</dbReference>
<evidence type="ECO:0000313" key="3">
    <source>
        <dbReference type="EMBL" id="TFZ39625.1"/>
    </source>
</evidence>
<dbReference type="Gene3D" id="1.10.10.10">
    <property type="entry name" value="Winged helix-like DNA-binding domain superfamily/Winged helix DNA-binding domain"/>
    <property type="match status" value="1"/>
</dbReference>
<dbReference type="SUPFAM" id="SSF46785">
    <property type="entry name" value="Winged helix' DNA-binding domain"/>
    <property type="match status" value="1"/>
</dbReference>
<gene>
    <name evidence="3" type="ORF">E4031_08735</name>
    <name evidence="2" type="ORF">E4Z98_09005</name>
</gene>
<dbReference type="AlphaFoldDB" id="A0AAJ5JKR1"/>
<dbReference type="InterPro" id="IPR007421">
    <property type="entry name" value="Schlafen_AlbA_2_dom"/>
</dbReference>
<dbReference type="Gene3D" id="3.30.950.30">
    <property type="entry name" value="Schlafen, AAA domain"/>
    <property type="match status" value="1"/>
</dbReference>
<dbReference type="Pfam" id="PF13412">
    <property type="entry name" value="HTH_24"/>
    <property type="match status" value="1"/>
</dbReference>
<dbReference type="InterPro" id="IPR036390">
    <property type="entry name" value="WH_DNA-bd_sf"/>
</dbReference>
<dbReference type="RefSeq" id="WP_135255071.1">
    <property type="nucleotide sequence ID" value="NZ_CP038865.1"/>
</dbReference>
<dbReference type="EMBL" id="CP038865">
    <property type="protein sequence ID" value="QCA29447.1"/>
    <property type="molecule type" value="Genomic_DNA"/>
</dbReference>
<dbReference type="PANTHER" id="PTHR30595:SF6">
    <property type="entry name" value="SCHLAFEN ALBA-2 DOMAIN-CONTAINING PROTEIN"/>
    <property type="match status" value="1"/>
</dbReference>
<name>A0AAJ5JKR1_9ENTE</name>
<organism evidence="3 5">
    <name type="scientific">Vagococcus xieshaowenii</name>
    <dbReference type="NCBI Taxonomy" id="2562451"/>
    <lineage>
        <taxon>Bacteria</taxon>
        <taxon>Bacillati</taxon>
        <taxon>Bacillota</taxon>
        <taxon>Bacilli</taxon>
        <taxon>Lactobacillales</taxon>
        <taxon>Enterococcaceae</taxon>
        <taxon>Vagococcus</taxon>
    </lineage>
</organism>
<dbReference type="InterPro" id="IPR038475">
    <property type="entry name" value="RecG_C_sf"/>
</dbReference>
<dbReference type="Gene3D" id="3.30.565.60">
    <property type="match status" value="1"/>
</dbReference>
<evidence type="ECO:0000313" key="2">
    <source>
        <dbReference type="EMBL" id="QCA29447.1"/>
    </source>
</evidence>
<reference evidence="2 4" key="2">
    <citation type="journal article" date="2020" name="Int. J. Syst. Evol. Microbiol.">
        <title>Vagococcus xieshaowenii sp. nov., isolated from snow finch (Montifringilla taczanowskii) cloacal content.</title>
        <authorList>
            <person name="Ge Y."/>
            <person name="Yang J."/>
            <person name="Lai X.H."/>
            <person name="Zhang G."/>
            <person name="Jin D."/>
            <person name="Lu S."/>
            <person name="Wang B."/>
            <person name="Huang Y."/>
            <person name="Huang Y."/>
            <person name="Ren Z."/>
            <person name="Zhang X."/>
            <person name="Xu J."/>
        </authorList>
    </citation>
    <scope>NUCLEOTIDE SEQUENCE [LARGE SCALE GENOMIC DNA]</scope>
    <source>
        <strain evidence="4">personal::cf-49</strain>
        <strain evidence="2">Personal::cf-49</strain>
    </source>
</reference>
<dbReference type="InterPro" id="IPR038461">
    <property type="entry name" value="Schlafen_AlbA_2_dom_sf"/>
</dbReference>